<accession>A0AAE6IRB2</accession>
<proteinExistence type="predicted"/>
<name>A0AAE6IRB2_TREPH</name>
<sequence length="60" mass="6868">MDLTKKINDLIKAKDASGLMALIKEHGGYILKRSTLVLRVITDLWESIFTAILLKKPWEK</sequence>
<organism evidence="1 2">
    <name type="scientific">Treponema phagedenis</name>
    <dbReference type="NCBI Taxonomy" id="162"/>
    <lineage>
        <taxon>Bacteria</taxon>
        <taxon>Pseudomonadati</taxon>
        <taxon>Spirochaetota</taxon>
        <taxon>Spirochaetia</taxon>
        <taxon>Spirochaetales</taxon>
        <taxon>Treponemataceae</taxon>
        <taxon>Treponema</taxon>
    </lineage>
</organism>
<dbReference type="RefSeq" id="WP_148884410.1">
    <property type="nucleotide sequence ID" value="NZ_CP042817.1"/>
</dbReference>
<dbReference type="EMBL" id="CP042817">
    <property type="protein sequence ID" value="QEJ96772.1"/>
    <property type="molecule type" value="Genomic_DNA"/>
</dbReference>
<dbReference type="AlphaFoldDB" id="A0AAE6IRB2"/>
<reference evidence="1 2" key="1">
    <citation type="submission" date="2019-08" db="EMBL/GenBank/DDBJ databases">
        <authorList>
            <person name="Kuhnert P."/>
        </authorList>
    </citation>
    <scope>NUCLEOTIDE SEQUENCE [LARGE SCALE GENOMIC DNA]</scope>
    <source>
        <strain evidence="1 2">B36.5</strain>
    </source>
</reference>
<evidence type="ECO:0000313" key="2">
    <source>
        <dbReference type="Proteomes" id="UP000323594"/>
    </source>
</evidence>
<gene>
    <name evidence="1" type="ORF">FUT82_01330</name>
</gene>
<protein>
    <submittedName>
        <fullName evidence="1">Uncharacterized protein</fullName>
    </submittedName>
</protein>
<evidence type="ECO:0000313" key="1">
    <source>
        <dbReference type="EMBL" id="QEJ96772.1"/>
    </source>
</evidence>
<dbReference type="Proteomes" id="UP000323594">
    <property type="component" value="Chromosome"/>
</dbReference>